<dbReference type="PROSITE" id="PS00018">
    <property type="entry name" value="EF_HAND_1"/>
    <property type="match status" value="1"/>
</dbReference>
<evidence type="ECO:0000259" key="3">
    <source>
        <dbReference type="PROSITE" id="PS50222"/>
    </source>
</evidence>
<dbReference type="InterPro" id="IPR011992">
    <property type="entry name" value="EF-hand-dom_pair"/>
</dbReference>
<evidence type="ECO:0000256" key="2">
    <source>
        <dbReference type="SAM" id="SignalP"/>
    </source>
</evidence>
<feature type="signal peptide" evidence="2">
    <location>
        <begin position="1"/>
        <end position="31"/>
    </location>
</feature>
<evidence type="ECO:0000313" key="5">
    <source>
        <dbReference type="Proteomes" id="UP001519460"/>
    </source>
</evidence>
<evidence type="ECO:0000256" key="1">
    <source>
        <dbReference type="ARBA" id="ARBA00022837"/>
    </source>
</evidence>
<keyword evidence="5" id="KW-1185">Reference proteome</keyword>
<dbReference type="PROSITE" id="PS50222">
    <property type="entry name" value="EF_HAND_2"/>
    <property type="match status" value="1"/>
</dbReference>
<feature type="chain" id="PRO_5044814987" description="EF-hand domain-containing protein" evidence="2">
    <location>
        <begin position="32"/>
        <end position="222"/>
    </location>
</feature>
<accession>A0ABD0JET4</accession>
<comment type="caution">
    <text evidence="4">The sequence shown here is derived from an EMBL/GenBank/DDBJ whole genome shotgun (WGS) entry which is preliminary data.</text>
</comment>
<dbReference type="InterPro" id="IPR018247">
    <property type="entry name" value="EF_Hand_1_Ca_BS"/>
</dbReference>
<keyword evidence="1" id="KW-0106">Calcium</keyword>
<protein>
    <recommendedName>
        <fullName evidence="3">EF-hand domain-containing protein</fullName>
    </recommendedName>
</protein>
<proteinExistence type="predicted"/>
<evidence type="ECO:0000313" key="4">
    <source>
        <dbReference type="EMBL" id="KAK7473559.1"/>
    </source>
</evidence>
<dbReference type="EMBL" id="JACVVK020000465">
    <property type="protein sequence ID" value="KAK7473559.1"/>
    <property type="molecule type" value="Genomic_DNA"/>
</dbReference>
<feature type="domain" description="EF-hand" evidence="3">
    <location>
        <begin position="95"/>
        <end position="130"/>
    </location>
</feature>
<dbReference type="AlphaFoldDB" id="A0ABD0JET4"/>
<reference evidence="4 5" key="1">
    <citation type="journal article" date="2023" name="Sci. Data">
        <title>Genome assembly of the Korean intertidal mud-creeper Batillaria attramentaria.</title>
        <authorList>
            <person name="Patra A.K."/>
            <person name="Ho P.T."/>
            <person name="Jun S."/>
            <person name="Lee S.J."/>
            <person name="Kim Y."/>
            <person name="Won Y.J."/>
        </authorList>
    </citation>
    <scope>NUCLEOTIDE SEQUENCE [LARGE SCALE GENOMIC DNA]</scope>
    <source>
        <strain evidence="4">Wonlab-2016</strain>
    </source>
</reference>
<dbReference type="Gene3D" id="1.10.238.10">
    <property type="entry name" value="EF-hand"/>
    <property type="match status" value="1"/>
</dbReference>
<name>A0ABD0JET4_9CAEN</name>
<dbReference type="Proteomes" id="UP001519460">
    <property type="component" value="Unassembled WGS sequence"/>
</dbReference>
<dbReference type="SUPFAM" id="SSF47473">
    <property type="entry name" value="EF-hand"/>
    <property type="match status" value="1"/>
</dbReference>
<organism evidence="4 5">
    <name type="scientific">Batillaria attramentaria</name>
    <dbReference type="NCBI Taxonomy" id="370345"/>
    <lineage>
        <taxon>Eukaryota</taxon>
        <taxon>Metazoa</taxon>
        <taxon>Spiralia</taxon>
        <taxon>Lophotrochozoa</taxon>
        <taxon>Mollusca</taxon>
        <taxon>Gastropoda</taxon>
        <taxon>Caenogastropoda</taxon>
        <taxon>Sorbeoconcha</taxon>
        <taxon>Cerithioidea</taxon>
        <taxon>Batillariidae</taxon>
        <taxon>Batillaria</taxon>
    </lineage>
</organism>
<keyword evidence="2" id="KW-0732">Signal</keyword>
<gene>
    <name evidence="4" type="ORF">BaRGS_00035220</name>
</gene>
<sequence length="222" mass="23641">MRDHLSFFSQMQTSAVVLLLFVLPFLPDTEAAPISGVLRAGGAVIRYVGEKVEQAGEWLQSKGLKRAADVLVADEALLAALTEACPDFDVGPDAPLSVVVEDAFRQVDANNDGELQGDEVVRFNNLIASGVVLQSLGDVCHDVDLRPGAVVSPVVEVAFRQAEVNSDNQLNSDEVAEFAAMIDSRYVNTVRRTQSPSSIVTRCGVLSCARDGNVIVLVGLSG</sequence>
<dbReference type="SMART" id="SM00054">
    <property type="entry name" value="EFh"/>
    <property type="match status" value="2"/>
</dbReference>
<dbReference type="InterPro" id="IPR002048">
    <property type="entry name" value="EF_hand_dom"/>
</dbReference>